<name>A0ABC8USZ0_9AQUA</name>
<accession>A0ABC8USZ0</accession>
<dbReference type="Proteomes" id="UP001642360">
    <property type="component" value="Unassembled WGS sequence"/>
</dbReference>
<proteinExistence type="predicted"/>
<comment type="caution">
    <text evidence="2">The sequence shown here is derived from an EMBL/GenBank/DDBJ whole genome shotgun (WGS) entry which is preliminary data.</text>
</comment>
<organism evidence="2 3">
    <name type="scientific">Ilex paraguariensis</name>
    <name type="common">yerba mate</name>
    <dbReference type="NCBI Taxonomy" id="185542"/>
    <lineage>
        <taxon>Eukaryota</taxon>
        <taxon>Viridiplantae</taxon>
        <taxon>Streptophyta</taxon>
        <taxon>Embryophyta</taxon>
        <taxon>Tracheophyta</taxon>
        <taxon>Spermatophyta</taxon>
        <taxon>Magnoliopsida</taxon>
        <taxon>eudicotyledons</taxon>
        <taxon>Gunneridae</taxon>
        <taxon>Pentapetalae</taxon>
        <taxon>asterids</taxon>
        <taxon>campanulids</taxon>
        <taxon>Aquifoliales</taxon>
        <taxon>Aquifoliaceae</taxon>
        <taxon>Ilex</taxon>
    </lineage>
</organism>
<evidence type="ECO:0000313" key="2">
    <source>
        <dbReference type="EMBL" id="CAK9184077.1"/>
    </source>
</evidence>
<keyword evidence="3" id="KW-1185">Reference proteome</keyword>
<dbReference type="PANTHER" id="PTHR36703">
    <property type="entry name" value="TRIACYLGLYCEROL LIPASE-LIKE PROTEIN"/>
    <property type="match status" value="1"/>
</dbReference>
<keyword evidence="1" id="KW-0472">Membrane</keyword>
<feature type="transmembrane region" description="Helical" evidence="1">
    <location>
        <begin position="100"/>
        <end position="124"/>
    </location>
</feature>
<dbReference type="EMBL" id="CAUOFW020008836">
    <property type="protein sequence ID" value="CAK9184077.1"/>
    <property type="molecule type" value="Genomic_DNA"/>
</dbReference>
<gene>
    <name evidence="2" type="ORF">ILEXP_LOCUS54371</name>
</gene>
<protein>
    <submittedName>
        <fullName evidence="2">Uncharacterized protein</fullName>
    </submittedName>
</protein>
<dbReference type="AlphaFoldDB" id="A0ABC8USZ0"/>
<sequence length="242" mass="27096">MQRLRALGSSFIRDLTVPQLRRKTLNSWCAVQDTYYSTKDIFESHKVVFTISTSIASIATAWFGYSLRHFHQSRVDQRLQSIEKAMKTNHQLEDTDLQKLVGSGSISIPACVAAAGTTLIMGFMKTNHQLEDTDLQKLVGSGSISIPACVAAAGTTLIMGYGLGWRGGKWHANRKFRKEQMKLLGQLKPKKWQLKFLGRPFIRPRLPALLRRKLPENAVRTSKELQKDVPVALNSGETQPAC</sequence>
<keyword evidence="1" id="KW-0812">Transmembrane</keyword>
<keyword evidence="1" id="KW-1133">Transmembrane helix</keyword>
<feature type="transmembrane region" description="Helical" evidence="1">
    <location>
        <begin position="144"/>
        <end position="165"/>
    </location>
</feature>
<reference evidence="2 3" key="1">
    <citation type="submission" date="2024-02" db="EMBL/GenBank/DDBJ databases">
        <authorList>
            <person name="Vignale AGUSTIN F."/>
            <person name="Sosa J E."/>
            <person name="Modenutti C."/>
        </authorList>
    </citation>
    <scope>NUCLEOTIDE SEQUENCE [LARGE SCALE GENOMIC DNA]</scope>
</reference>
<evidence type="ECO:0000313" key="3">
    <source>
        <dbReference type="Proteomes" id="UP001642360"/>
    </source>
</evidence>
<evidence type="ECO:0000256" key="1">
    <source>
        <dbReference type="SAM" id="Phobius"/>
    </source>
</evidence>
<dbReference type="PANTHER" id="PTHR36703:SF1">
    <property type="entry name" value="TRIACYLGLYCEROL LIPASE-LIKE PROTEIN"/>
    <property type="match status" value="1"/>
</dbReference>